<dbReference type="PANTHER" id="PTHR34347:SF1">
    <property type="entry name" value="DNA REPAIR-SCAFFOLDING PROTEIN"/>
    <property type="match status" value="1"/>
</dbReference>
<feature type="domain" description="DUF4503" evidence="2">
    <location>
        <begin position="543"/>
        <end position="932"/>
    </location>
</feature>
<dbReference type="KEGG" id="pvt:110077637"/>
<dbReference type="GO" id="GO:0000724">
    <property type="term" value="P:double-strand break repair via homologous recombination"/>
    <property type="evidence" value="ECO:0007669"/>
    <property type="project" value="TreeGrafter"/>
</dbReference>
<dbReference type="Pfam" id="PF14950">
    <property type="entry name" value="DUF4502"/>
    <property type="match status" value="1"/>
</dbReference>
<dbReference type="RefSeq" id="XP_020646594.2">
    <property type="nucleotide sequence ID" value="XM_020790935.2"/>
</dbReference>
<dbReference type="InterPro" id="IPR053054">
    <property type="entry name" value="DNA_repair-scaffolding"/>
</dbReference>
<dbReference type="PANTHER" id="PTHR34347">
    <property type="entry name" value="DNA REPAIR-SCAFFOLDING PROTEIN SPIDR"/>
    <property type="match status" value="1"/>
</dbReference>
<dbReference type="AlphaFoldDB" id="A0A6J0TK11"/>
<proteinExistence type="predicted"/>
<dbReference type="InterPro" id="IPR028026">
    <property type="entry name" value="DUF4502"/>
</dbReference>
<evidence type="ECO:0000259" key="1">
    <source>
        <dbReference type="Pfam" id="PF14950"/>
    </source>
</evidence>
<dbReference type="Pfam" id="PF14951">
    <property type="entry name" value="DUF4503"/>
    <property type="match status" value="1"/>
</dbReference>
<gene>
    <name evidence="4" type="primary">SPIDR</name>
</gene>
<keyword evidence="3" id="KW-1185">Reference proteome</keyword>
<dbReference type="GO" id="GO:0000228">
    <property type="term" value="C:nuclear chromosome"/>
    <property type="evidence" value="ECO:0007669"/>
    <property type="project" value="TreeGrafter"/>
</dbReference>
<accession>A0A6J0TK11</accession>
<dbReference type="InterPro" id="IPR028032">
    <property type="entry name" value="DUF4503"/>
</dbReference>
<dbReference type="CTD" id="23514"/>
<dbReference type="GO" id="GO:0005654">
    <property type="term" value="C:nucleoplasm"/>
    <property type="evidence" value="ECO:0007669"/>
    <property type="project" value="TreeGrafter"/>
</dbReference>
<dbReference type="Proteomes" id="UP001652642">
    <property type="component" value="Chromosome 4"/>
</dbReference>
<sequence>MTARKRKRAWHTELASFPDEKPVGGGKRNAVAPVSVSSAWLHCGDGFQTASSQETNRFSKKTSRAEKCLTPLLNSVEGISKSSNEFTDIVWSSSGSDFSDDENKTFTSKFPCVKGEKCGKFDLISRDRYDEDEPQLIDWENESDYADDANPYSGTKPDDISLDILDADSSTSSNCESDEKAEDEFSKMISVEISEYSSDSEKLDEYRVASEATNLNCRRNVPFRSGTGIEMDMGKSARDWLKAAQTLLQTPKKKADKSLRTPEDSAKKRKLLRGGLAERLNRLQNRERAAISFWRHQCVSGDQTPSGGKSGVLTVKIVEMHEECTVCIAICCQLGQICADNTFSMEENADFQPRLKVLFAKETAAHLKAVPQDVIRIYPPWQKLDLLNENIPVIMNTYFSQKVVLKEPTEMDRPHFQETLLTRRNISLAWIFTLFDVKDCFPQPSALNQVSDPDMKTSKTISSSELKPSPFAVICLSDSLLDVVEKEGVAGEKGIRVRVVVQRVYYLAAKEGLKCHLQGNNPSPNILLLNSDLANVRLCLLVQDTYGIFSEIQFQVLFSSSEPIQKYSTKWEGKYCCLSRVKILQRVTRGRVLGLFSLIDSLWPPQQPLTVPGRSQDNEMVTANLLPPSFCYILAVDSDQRDIDTDEGEHISDLYFPPAVHSLKEIVQMAALHHRFSFWAHVVYQRLLITGSTPSSQKQLWLFVTDFSLQSEVEVNTHKILPILVVSSCVVSMEVLEALKSTSPCVIFFKDALCGNGRIICIERTVLSLQKPPLCRAAGSDITELTDPVKLDELDSATQVNSICTVRGVIAGVNERTAFSWPTCNRCGSGKVEQHPQGRGLLYCSQCCEAIISPVVKKHLEVFVHCPSRPLSTVKIKLLQKTISSLLEPSPNEDGCYELKSVLGKEVGFLNCFVQSATNHPSSCVGLEEIILPDVGGS</sequence>
<dbReference type="OrthoDB" id="1914453at2759"/>
<evidence type="ECO:0000313" key="4">
    <source>
        <dbReference type="RefSeq" id="XP_020646594.2"/>
    </source>
</evidence>
<evidence type="ECO:0000313" key="3">
    <source>
        <dbReference type="Proteomes" id="UP001652642"/>
    </source>
</evidence>
<evidence type="ECO:0000259" key="2">
    <source>
        <dbReference type="Pfam" id="PF14951"/>
    </source>
</evidence>
<dbReference type="InParanoid" id="A0A6J0TK11"/>
<protein>
    <submittedName>
        <fullName evidence="4">DNA repair-scaffolding protein</fullName>
    </submittedName>
</protein>
<organism evidence="3 4">
    <name type="scientific">Pogona vitticeps</name>
    <name type="common">central bearded dragon</name>
    <dbReference type="NCBI Taxonomy" id="103695"/>
    <lineage>
        <taxon>Eukaryota</taxon>
        <taxon>Metazoa</taxon>
        <taxon>Chordata</taxon>
        <taxon>Craniata</taxon>
        <taxon>Vertebrata</taxon>
        <taxon>Euteleostomi</taxon>
        <taxon>Lepidosauria</taxon>
        <taxon>Squamata</taxon>
        <taxon>Bifurcata</taxon>
        <taxon>Unidentata</taxon>
        <taxon>Episquamata</taxon>
        <taxon>Toxicofera</taxon>
        <taxon>Iguania</taxon>
        <taxon>Acrodonta</taxon>
        <taxon>Agamidae</taxon>
        <taxon>Amphibolurinae</taxon>
        <taxon>Pogona</taxon>
    </lineage>
</organism>
<feature type="domain" description="DUF4502" evidence="1">
    <location>
        <begin position="5"/>
        <end position="384"/>
    </location>
</feature>
<dbReference type="GeneID" id="110077637"/>
<name>A0A6J0TK11_9SAUR</name>
<dbReference type="GO" id="GO:0070202">
    <property type="term" value="P:regulation of establishment of protein localization to chromosome"/>
    <property type="evidence" value="ECO:0007669"/>
    <property type="project" value="TreeGrafter"/>
</dbReference>
<reference evidence="4" key="1">
    <citation type="submission" date="2025-08" db="UniProtKB">
        <authorList>
            <consortium name="RefSeq"/>
        </authorList>
    </citation>
    <scope>IDENTIFICATION</scope>
</reference>